<proteinExistence type="predicted"/>
<protein>
    <submittedName>
        <fullName evidence="1">Uncharacterized protein</fullName>
    </submittedName>
</protein>
<sequence>MIYYNSFLGDIGIKILEKDTNTRNARKLVIIGNSFTKKYFLSFLSQKIVKNYLKYHAHGITKYLSIKDILNLKIPLNHEKIRYGVSSIEFENLNTHTEILKLYYEDYIFLIKNKKEVAAAALMGSVCESILISKLLENGFNKLDFRKNSTLGILLKLANENKLFPESNSKIHNRHFQNVMEARNLIHTKVFCEKIIQKDKMLKKGFTSFEWISKEYGLI</sequence>
<reference evidence="1 2" key="1">
    <citation type="submission" date="2020-08" db="EMBL/GenBank/DDBJ databases">
        <title>Genomic Encyclopedia of Type Strains, Phase IV (KMG-V): Genome sequencing to study the core and pangenomes of soil and plant-associated prokaryotes.</title>
        <authorList>
            <person name="Whitman W."/>
        </authorList>
    </citation>
    <scope>NUCLEOTIDE SEQUENCE [LARGE SCALE GENOMIC DNA]</scope>
    <source>
        <strain evidence="1 2">D1</strain>
    </source>
</reference>
<accession>A0A7J9SCY6</accession>
<name>A0A7J9SCY6_METMI</name>
<dbReference type="RefSeq" id="WP_184232071.1">
    <property type="nucleotide sequence ID" value="NZ_JACHED010000005.1"/>
</dbReference>
<dbReference type="Proteomes" id="UP000590564">
    <property type="component" value="Unassembled WGS sequence"/>
</dbReference>
<evidence type="ECO:0000313" key="2">
    <source>
        <dbReference type="Proteomes" id="UP000590564"/>
    </source>
</evidence>
<organism evidence="1 2">
    <name type="scientific">Methanococcus maripaludis</name>
    <name type="common">Methanococcus deltae</name>
    <dbReference type="NCBI Taxonomy" id="39152"/>
    <lineage>
        <taxon>Archaea</taxon>
        <taxon>Methanobacteriati</taxon>
        <taxon>Methanobacteriota</taxon>
        <taxon>Methanomada group</taxon>
        <taxon>Methanococci</taxon>
        <taxon>Methanococcales</taxon>
        <taxon>Methanococcaceae</taxon>
        <taxon>Methanococcus</taxon>
    </lineage>
</organism>
<dbReference type="EMBL" id="JACHED010000005">
    <property type="protein sequence ID" value="MBB6497791.1"/>
    <property type="molecule type" value="Genomic_DNA"/>
</dbReference>
<evidence type="ECO:0000313" key="1">
    <source>
        <dbReference type="EMBL" id="MBB6497791.1"/>
    </source>
</evidence>
<dbReference type="AlphaFoldDB" id="A0A7J9SCY6"/>
<comment type="caution">
    <text evidence="1">The sequence shown here is derived from an EMBL/GenBank/DDBJ whole genome shotgun (WGS) entry which is preliminary data.</text>
</comment>
<gene>
    <name evidence="1" type="ORF">HNP96_001850</name>
</gene>